<sequence>MFQIPFVVQQSDRNEVPVSENEETLRRVHFNFLPTYEVCKLSTEIGNVAPHLATLRILDLEGRSCTKLSWSPSSQTGLNTLDGNISWSGTQESGHYWDQLMS</sequence>
<reference evidence="1" key="1">
    <citation type="journal article" date="2023" name="Insect Mol. Biol.">
        <title>Genome sequencing provides insights into the evolution of gene families encoding plant cell wall-degrading enzymes in longhorned beetles.</title>
        <authorList>
            <person name="Shin N.R."/>
            <person name="Okamura Y."/>
            <person name="Kirsch R."/>
            <person name="Pauchet Y."/>
        </authorList>
    </citation>
    <scope>NUCLEOTIDE SEQUENCE</scope>
    <source>
        <strain evidence="1">AMC_N1</strain>
    </source>
</reference>
<dbReference type="AlphaFoldDB" id="A0AAV8Z720"/>
<name>A0AAV8Z720_9CUCU</name>
<protein>
    <submittedName>
        <fullName evidence="1">Uncharacterized protein</fullName>
    </submittedName>
</protein>
<keyword evidence="2" id="KW-1185">Reference proteome</keyword>
<proteinExistence type="predicted"/>
<gene>
    <name evidence="1" type="ORF">NQ318_022509</name>
</gene>
<accession>A0AAV8Z720</accession>
<comment type="caution">
    <text evidence="1">The sequence shown here is derived from an EMBL/GenBank/DDBJ whole genome shotgun (WGS) entry which is preliminary data.</text>
</comment>
<evidence type="ECO:0000313" key="1">
    <source>
        <dbReference type="EMBL" id="KAJ8959246.1"/>
    </source>
</evidence>
<organism evidence="1 2">
    <name type="scientific">Aromia moschata</name>
    <dbReference type="NCBI Taxonomy" id="1265417"/>
    <lineage>
        <taxon>Eukaryota</taxon>
        <taxon>Metazoa</taxon>
        <taxon>Ecdysozoa</taxon>
        <taxon>Arthropoda</taxon>
        <taxon>Hexapoda</taxon>
        <taxon>Insecta</taxon>
        <taxon>Pterygota</taxon>
        <taxon>Neoptera</taxon>
        <taxon>Endopterygota</taxon>
        <taxon>Coleoptera</taxon>
        <taxon>Polyphaga</taxon>
        <taxon>Cucujiformia</taxon>
        <taxon>Chrysomeloidea</taxon>
        <taxon>Cerambycidae</taxon>
        <taxon>Cerambycinae</taxon>
        <taxon>Callichromatini</taxon>
        <taxon>Aromia</taxon>
    </lineage>
</organism>
<evidence type="ECO:0000313" key="2">
    <source>
        <dbReference type="Proteomes" id="UP001162162"/>
    </source>
</evidence>
<dbReference type="Proteomes" id="UP001162162">
    <property type="component" value="Unassembled WGS sequence"/>
</dbReference>
<dbReference type="EMBL" id="JAPWTK010000014">
    <property type="protein sequence ID" value="KAJ8959246.1"/>
    <property type="molecule type" value="Genomic_DNA"/>
</dbReference>